<dbReference type="AlphaFoldDB" id="A0AAV1FYN8"/>
<gene>
    <name evidence="1" type="ORF">XNOV1_A003615</name>
</gene>
<evidence type="ECO:0000313" key="2">
    <source>
        <dbReference type="Proteomes" id="UP001178508"/>
    </source>
</evidence>
<name>A0AAV1FYN8_XYRNO</name>
<proteinExistence type="predicted"/>
<organism evidence="1 2">
    <name type="scientific">Xyrichtys novacula</name>
    <name type="common">Pearly razorfish</name>
    <name type="synonym">Hemipteronotus novacula</name>
    <dbReference type="NCBI Taxonomy" id="13765"/>
    <lineage>
        <taxon>Eukaryota</taxon>
        <taxon>Metazoa</taxon>
        <taxon>Chordata</taxon>
        <taxon>Craniata</taxon>
        <taxon>Vertebrata</taxon>
        <taxon>Euteleostomi</taxon>
        <taxon>Actinopterygii</taxon>
        <taxon>Neopterygii</taxon>
        <taxon>Teleostei</taxon>
        <taxon>Neoteleostei</taxon>
        <taxon>Acanthomorphata</taxon>
        <taxon>Eupercaria</taxon>
        <taxon>Labriformes</taxon>
        <taxon>Labridae</taxon>
        <taxon>Xyrichtys</taxon>
    </lineage>
</organism>
<keyword evidence="2" id="KW-1185">Reference proteome</keyword>
<sequence length="123" mass="13589">MDDLIDSAQSSDLQTNRLFQLQKGVTATKPELSGDDKSFLQATDVILNNGGCWKDISCLSYIPIGYYRKQAKSEAKLIRLVDGTYLGAVGQSETESLFRGFPDFAVTPQFNLASERRDDGQSD</sequence>
<reference evidence="1" key="1">
    <citation type="submission" date="2023-08" db="EMBL/GenBank/DDBJ databases">
        <authorList>
            <person name="Alioto T."/>
            <person name="Alioto T."/>
            <person name="Gomez Garrido J."/>
        </authorList>
    </citation>
    <scope>NUCLEOTIDE SEQUENCE</scope>
</reference>
<protein>
    <submittedName>
        <fullName evidence="1">Uncharacterized protein</fullName>
    </submittedName>
</protein>
<dbReference type="Proteomes" id="UP001178508">
    <property type="component" value="Chromosome 10"/>
</dbReference>
<evidence type="ECO:0000313" key="1">
    <source>
        <dbReference type="EMBL" id="CAJ1065944.1"/>
    </source>
</evidence>
<dbReference type="EMBL" id="OY660873">
    <property type="protein sequence ID" value="CAJ1065944.1"/>
    <property type="molecule type" value="Genomic_DNA"/>
</dbReference>
<accession>A0AAV1FYN8</accession>